<dbReference type="EMBL" id="CP022415">
    <property type="protein sequence ID" value="ASM70956.1"/>
    <property type="molecule type" value="Genomic_DNA"/>
</dbReference>
<dbReference type="KEGG" id="spse:SULPSESMR1_00117"/>
<evidence type="ECO:0000313" key="2">
    <source>
        <dbReference type="EMBL" id="ASM70956.1"/>
    </source>
</evidence>
<name>A0A221JW36_9RHOB</name>
<reference evidence="2 3" key="1">
    <citation type="submission" date="2017-07" db="EMBL/GenBank/DDBJ databases">
        <title>Genome Sequence of Sulfitobacter pseudonitzschiae Strain SMR1 Isolated from a culture of the Diatom Skeletonema marinoi.</title>
        <authorList>
            <person name="Topel M."/>
            <person name="Pinder M.I.M."/>
            <person name="Johansson O.N."/>
            <person name="Kourtchenko O."/>
            <person name="Godhe A."/>
            <person name="Clarke A.K."/>
        </authorList>
    </citation>
    <scope>NUCLEOTIDE SEQUENCE [LARGE SCALE GENOMIC DNA]</scope>
    <source>
        <strain evidence="2 3">SMR1</strain>
    </source>
</reference>
<dbReference type="RefSeq" id="WP_089419080.1">
    <property type="nucleotide sequence ID" value="NZ_CP022415.1"/>
</dbReference>
<accession>A0A221JW36</accession>
<gene>
    <name evidence="2" type="ORF">SULPSESMR1_00117</name>
</gene>
<sequence>MKKPVNPLALDQRDGLPDSLRVLADAYPRGQWEQHENFNQMIQFWMQRHMMFRQLIGLLNQDAEQLMDRNIGFKDYAPRLSHYAGSLLNELHGHHHIEDAHYFPQLVQLDGRIERAFDLLESDHLAMDGLLHGMANGANAVLKGGEIGTFRDTLTDFGTLLERHLTDEEDIVVPVVLETGFQG</sequence>
<dbReference type="Pfam" id="PF01814">
    <property type="entry name" value="Hemerythrin"/>
    <property type="match status" value="1"/>
</dbReference>
<dbReference type="STRING" id="1402135.SAMN05444149_102169"/>
<protein>
    <submittedName>
        <fullName evidence="2">Hemerythrin HHE cation binding domain protein</fullName>
    </submittedName>
</protein>
<organism evidence="2 3">
    <name type="scientific">Pseudosulfitobacter pseudonitzschiae</name>
    <dbReference type="NCBI Taxonomy" id="1402135"/>
    <lineage>
        <taxon>Bacteria</taxon>
        <taxon>Pseudomonadati</taxon>
        <taxon>Pseudomonadota</taxon>
        <taxon>Alphaproteobacteria</taxon>
        <taxon>Rhodobacterales</taxon>
        <taxon>Roseobacteraceae</taxon>
        <taxon>Pseudosulfitobacter</taxon>
    </lineage>
</organism>
<dbReference type="eggNOG" id="ENOG5030DC7">
    <property type="taxonomic scope" value="Bacteria"/>
</dbReference>
<dbReference type="InterPro" id="IPR012312">
    <property type="entry name" value="Hemerythrin-like"/>
</dbReference>
<dbReference type="OrthoDB" id="6077989at2"/>
<evidence type="ECO:0000313" key="3">
    <source>
        <dbReference type="Proteomes" id="UP000199754"/>
    </source>
</evidence>
<dbReference type="Proteomes" id="UP000199754">
    <property type="component" value="Chromosome"/>
</dbReference>
<keyword evidence="3" id="KW-1185">Reference proteome</keyword>
<feature type="domain" description="Hemerythrin-like" evidence="1">
    <location>
        <begin position="41"/>
        <end position="175"/>
    </location>
</feature>
<dbReference type="Gene3D" id="1.20.120.520">
    <property type="entry name" value="nmb1532 protein domain like"/>
    <property type="match status" value="1"/>
</dbReference>
<dbReference type="AlphaFoldDB" id="A0A221JW36"/>
<evidence type="ECO:0000259" key="1">
    <source>
        <dbReference type="Pfam" id="PF01814"/>
    </source>
</evidence>
<proteinExistence type="predicted"/>